<dbReference type="GeneID" id="83544999"/>
<dbReference type="Proteomes" id="UP001224812">
    <property type="component" value="Unassembled WGS sequence"/>
</dbReference>
<reference evidence="2" key="2">
    <citation type="submission" date="2016-10" db="EMBL/GenBank/DDBJ databases">
        <authorList>
            <person name="de Groot N.N."/>
        </authorList>
    </citation>
    <scope>NUCLEOTIDE SEQUENCE [LARGE SCALE GENOMIC DNA]</scope>
    <source>
        <strain evidence="2">DSM 24204</strain>
    </source>
</reference>
<name>A0A1H7WAG6_9PAST</name>
<keyword evidence="4" id="KW-1185">Reference proteome</keyword>
<evidence type="ECO:0000313" key="1">
    <source>
        <dbReference type="EMBL" id="MDP8085116.1"/>
    </source>
</evidence>
<dbReference type="STRING" id="97481.SAMN05444853_10768"/>
<dbReference type="RefSeq" id="WP_176673495.1">
    <property type="nucleotide sequence ID" value="NZ_CP016180.1"/>
</dbReference>
<proteinExistence type="predicted"/>
<dbReference type="EMBL" id="JASAVS010000006">
    <property type="protein sequence ID" value="MDP8085116.1"/>
    <property type="molecule type" value="Genomic_DNA"/>
</dbReference>
<reference evidence="1 4" key="3">
    <citation type="journal article" date="2023" name="Front. Microbiol.">
        <title>Phylogeography and host specificity of Pasteurellaceae pathogenic to sea-farmed fish in the north-east Atlantic.</title>
        <authorList>
            <person name="Gulla S."/>
            <person name="Colquhoun D.J."/>
            <person name="Olsen A.B."/>
            <person name="Spilsberg B."/>
            <person name="Lagesen K."/>
            <person name="Aakesson C.P."/>
            <person name="Strom S."/>
            <person name="Manji F."/>
            <person name="Birkbeck T.H."/>
            <person name="Nilsen H.K."/>
        </authorList>
    </citation>
    <scope>NUCLEOTIDE SEQUENCE [LARGE SCALE GENOMIC DNA]</scope>
    <source>
        <strain evidence="1 4">VIO11850</strain>
    </source>
</reference>
<evidence type="ECO:0000313" key="3">
    <source>
        <dbReference type="Proteomes" id="UP000198883"/>
    </source>
</evidence>
<dbReference type="Proteomes" id="UP000198883">
    <property type="component" value="Unassembled WGS sequence"/>
</dbReference>
<evidence type="ECO:0000313" key="2">
    <source>
        <dbReference type="EMBL" id="SEM18008.1"/>
    </source>
</evidence>
<organism evidence="2 3">
    <name type="scientific">Phocoenobacter skyensis</name>
    <dbReference type="NCBI Taxonomy" id="97481"/>
    <lineage>
        <taxon>Bacteria</taxon>
        <taxon>Pseudomonadati</taxon>
        <taxon>Pseudomonadota</taxon>
        <taxon>Gammaproteobacteria</taxon>
        <taxon>Pasteurellales</taxon>
        <taxon>Pasteurellaceae</taxon>
        <taxon>Phocoenobacter</taxon>
    </lineage>
</organism>
<sequence>MSMSYECWAYKNGSPYKMVHVVASSKSEAEQLTWAKFRSMGIEPEFVNCK</sequence>
<accession>A0A1H7WAG6</accession>
<dbReference type="AlphaFoldDB" id="A0A1H7WAG6"/>
<reference evidence="3" key="1">
    <citation type="submission" date="2016-10" db="EMBL/GenBank/DDBJ databases">
        <authorList>
            <person name="Varghese N."/>
            <person name="Submissions S."/>
        </authorList>
    </citation>
    <scope>NUCLEOTIDE SEQUENCE [LARGE SCALE GENOMIC DNA]</scope>
    <source>
        <strain evidence="3">DSM 24204</strain>
    </source>
</reference>
<evidence type="ECO:0000313" key="4">
    <source>
        <dbReference type="Proteomes" id="UP001224812"/>
    </source>
</evidence>
<gene>
    <name evidence="1" type="ORF">QJT92_04135</name>
    <name evidence="2" type="ORF">SAMN05444853_10768</name>
</gene>
<dbReference type="EMBL" id="FOBN01000007">
    <property type="protein sequence ID" value="SEM18008.1"/>
    <property type="molecule type" value="Genomic_DNA"/>
</dbReference>
<protein>
    <submittedName>
        <fullName evidence="2">Uncharacterized protein</fullName>
    </submittedName>
</protein>